<evidence type="ECO:0000313" key="2">
    <source>
        <dbReference type="Proteomes" id="UP001387100"/>
    </source>
</evidence>
<sequence length="174" mass="17819">MSGARTRTSPLDVARAVVAAALTAGLLSGCGTGDDGVVFGGEWGEVCAPAAPEERHSFGDAITAGEQGLLITDVRLLEADDLALEHAFVLPEEGMVGSWAYPPVDIPGWNQRVNAVGAVLRPGERASLVVGVYRTGAAQGSARALAVEYTVDGAATERTNTTSMKIPVAACPDA</sequence>
<dbReference type="RefSeq" id="WP_339576430.1">
    <property type="nucleotide sequence ID" value="NZ_JBBIAA010000078.1"/>
</dbReference>
<proteinExistence type="predicted"/>
<dbReference type="PROSITE" id="PS51257">
    <property type="entry name" value="PROKAR_LIPOPROTEIN"/>
    <property type="match status" value="1"/>
</dbReference>
<dbReference type="EMBL" id="JBBIAA010000078">
    <property type="protein sequence ID" value="MEJ5947059.1"/>
    <property type="molecule type" value="Genomic_DNA"/>
</dbReference>
<accession>A0ABU8RQ80</accession>
<organism evidence="1 2">
    <name type="scientific">Pseudokineococcus basanitobsidens</name>
    <dbReference type="NCBI Taxonomy" id="1926649"/>
    <lineage>
        <taxon>Bacteria</taxon>
        <taxon>Bacillati</taxon>
        <taxon>Actinomycetota</taxon>
        <taxon>Actinomycetes</taxon>
        <taxon>Kineosporiales</taxon>
        <taxon>Kineosporiaceae</taxon>
        <taxon>Pseudokineococcus</taxon>
    </lineage>
</organism>
<protein>
    <recommendedName>
        <fullName evidence="3">Lipoprotein LpqN</fullName>
    </recommendedName>
</protein>
<evidence type="ECO:0008006" key="3">
    <source>
        <dbReference type="Google" id="ProtNLM"/>
    </source>
</evidence>
<reference evidence="1 2" key="1">
    <citation type="journal article" date="2017" name="Int. J. Syst. Evol. Microbiol.">
        <title>Pseudokineococcus basanitobsidens sp. nov., isolated from volcanic rock.</title>
        <authorList>
            <person name="Lee D.W."/>
            <person name="Park M.Y."/>
            <person name="Kim J.J."/>
            <person name="Kim B.S."/>
        </authorList>
    </citation>
    <scope>NUCLEOTIDE SEQUENCE [LARGE SCALE GENOMIC DNA]</scope>
    <source>
        <strain evidence="1 2">DSM 103726</strain>
    </source>
</reference>
<keyword evidence="2" id="KW-1185">Reference proteome</keyword>
<evidence type="ECO:0000313" key="1">
    <source>
        <dbReference type="EMBL" id="MEJ5947059.1"/>
    </source>
</evidence>
<name>A0ABU8RQ80_9ACTN</name>
<dbReference type="Proteomes" id="UP001387100">
    <property type="component" value="Unassembled WGS sequence"/>
</dbReference>
<comment type="caution">
    <text evidence="1">The sequence shown here is derived from an EMBL/GenBank/DDBJ whole genome shotgun (WGS) entry which is preliminary data.</text>
</comment>
<gene>
    <name evidence="1" type="ORF">WDZ17_17350</name>
</gene>